<proteinExistence type="predicted"/>
<accession>A0A3S2PF03</accession>
<protein>
    <submittedName>
        <fullName evidence="2">Uncharacterized protein</fullName>
    </submittedName>
</protein>
<reference evidence="2 3" key="2">
    <citation type="submission" date="2019-01" db="EMBL/GenBank/DDBJ databases">
        <title>A chromosome length genome reference of the Java medaka (oryzias javanicus).</title>
        <authorList>
            <person name="Herpin A."/>
            <person name="Takehana Y."/>
            <person name="Naruse K."/>
            <person name="Ansai S."/>
            <person name="Kawaguchi M."/>
        </authorList>
    </citation>
    <scope>NUCLEOTIDE SEQUENCE [LARGE SCALE GENOMIC DNA]</scope>
    <source>
        <strain evidence="2">RS831</strain>
        <tissue evidence="2">Whole body</tissue>
    </source>
</reference>
<dbReference type="EMBL" id="CM012440">
    <property type="protein sequence ID" value="RVE73987.1"/>
    <property type="molecule type" value="Genomic_DNA"/>
</dbReference>
<dbReference type="AlphaFoldDB" id="A0A3S2PF03"/>
<keyword evidence="3" id="KW-1185">Reference proteome</keyword>
<name>A0A3S2PF03_ORYJA</name>
<sequence length="174" mass="19620">MTLYIFGKQTMAAKAQEKRIDMESLIDSHQSRRSQMLVCALAIIALLIGAFVIVILHHCQILLPTNQTAHPKGHKEKIIITRELTNASAGTHDLLTVDKSAKYLIFGCVKFSKASDENATLKLVFEENSRSIPPTIKGKNLMCFWEERILVGSIIIKLSSKSTLEEGFFWFREL</sequence>
<evidence type="ECO:0000256" key="1">
    <source>
        <dbReference type="SAM" id="Phobius"/>
    </source>
</evidence>
<keyword evidence="1" id="KW-1133">Transmembrane helix</keyword>
<dbReference type="Proteomes" id="UP000283210">
    <property type="component" value="Chromosome 4"/>
</dbReference>
<keyword evidence="1" id="KW-0812">Transmembrane</keyword>
<reference evidence="2 3" key="1">
    <citation type="submission" date="2018-11" db="EMBL/GenBank/DDBJ databases">
        <authorList>
            <person name="Lopez-Roques C."/>
            <person name="Donnadieu C."/>
            <person name="Bouchez O."/>
            <person name="Klopp C."/>
            <person name="Cabau C."/>
            <person name="Zahm M."/>
        </authorList>
    </citation>
    <scope>NUCLEOTIDE SEQUENCE [LARGE SCALE GENOMIC DNA]</scope>
    <source>
        <strain evidence="2">RS831</strain>
        <tissue evidence="2">Whole body</tissue>
    </source>
</reference>
<feature type="transmembrane region" description="Helical" evidence="1">
    <location>
        <begin position="36"/>
        <end position="56"/>
    </location>
</feature>
<evidence type="ECO:0000313" key="2">
    <source>
        <dbReference type="EMBL" id="RVE73987.1"/>
    </source>
</evidence>
<keyword evidence="1" id="KW-0472">Membrane</keyword>
<gene>
    <name evidence="2" type="ORF">OJAV_G00036750</name>
</gene>
<organism evidence="2 3">
    <name type="scientific">Oryzias javanicus</name>
    <name type="common">Javanese ricefish</name>
    <name type="synonym">Aplocheilus javanicus</name>
    <dbReference type="NCBI Taxonomy" id="123683"/>
    <lineage>
        <taxon>Eukaryota</taxon>
        <taxon>Metazoa</taxon>
        <taxon>Chordata</taxon>
        <taxon>Craniata</taxon>
        <taxon>Vertebrata</taxon>
        <taxon>Euteleostomi</taxon>
        <taxon>Actinopterygii</taxon>
        <taxon>Neopterygii</taxon>
        <taxon>Teleostei</taxon>
        <taxon>Neoteleostei</taxon>
        <taxon>Acanthomorphata</taxon>
        <taxon>Ovalentaria</taxon>
        <taxon>Atherinomorphae</taxon>
        <taxon>Beloniformes</taxon>
        <taxon>Adrianichthyidae</taxon>
        <taxon>Oryziinae</taxon>
        <taxon>Oryzias</taxon>
    </lineage>
</organism>
<evidence type="ECO:0000313" key="3">
    <source>
        <dbReference type="Proteomes" id="UP000283210"/>
    </source>
</evidence>